<name>F2UBC1_SALR5</name>
<dbReference type="OrthoDB" id="194033at2759"/>
<protein>
    <recommendedName>
        <fullName evidence="7">SbsA Ig-like domain-containing protein</fullName>
    </recommendedName>
</protein>
<dbReference type="GeneID" id="16073927"/>
<dbReference type="Proteomes" id="UP000007799">
    <property type="component" value="Unassembled WGS sequence"/>
</dbReference>
<evidence type="ECO:0000256" key="3">
    <source>
        <dbReference type="ARBA" id="ARBA00022729"/>
    </source>
</evidence>
<feature type="signal peptide" evidence="4">
    <location>
        <begin position="1"/>
        <end position="35"/>
    </location>
</feature>
<accession>F2UBC1</accession>
<organism evidence="6">
    <name type="scientific">Salpingoeca rosetta (strain ATCC 50818 / BSB-021)</name>
    <dbReference type="NCBI Taxonomy" id="946362"/>
    <lineage>
        <taxon>Eukaryota</taxon>
        <taxon>Choanoflagellata</taxon>
        <taxon>Craspedida</taxon>
        <taxon>Salpingoecidae</taxon>
        <taxon>Salpingoeca</taxon>
    </lineage>
</organism>
<dbReference type="InParanoid" id="F2UBC1"/>
<sequence>MARAMTGHPRARPRLASCLAVLTVAFLLTAVPTLALPPTLTQFGLDLSLDRVELVFSEPVNISTFDANAWFLTSNATTNEEQLYLTDGVISSPDGGTTLYLNLSTATVDGLASREQLGRTTQSTFVNADNAGVTDLQAEDWQTLAQGKPPDYIVPDIEGPVITSATLNMSNGDVFFALSETVDETSFLATWASILCLERAQYVTTVKANVTTVTTRQGRATISARDLNVLKLLQCATIVLTTVVNAFDDQFQNAHEAANVTMFTFPDTTSPELTAFDLNMTSGELVLEFSEPVLASSLDLSALVLANDTDAAFAVRTALDNGTASAVDGTQLRITLSVSVVDAIKLAANTAQAAAATFLDASGALVADMAGQPSVAVAALPVRVLAPDAVAPVLVSYGVRMDQARPPIVLTLVFSEPVDVGALNHTALVFQSNATAATSAESYRLQHAPAAVVPSSSQRQVAIELATGDFLALRDAAGLAVLMRSAATTYLRFDPVLVTDTIGSSVVGVSAVDGAVAPSEYTVDLVPPQLSAFDVDMDAGFVVLRFSEDVNASSIAVGAFSLVAARGANVTAEGVTFDAALDAASSTGNATQVRIDLSVSTLNRVKADAGLAVSRSTSFLAVAAGGIADFAGNSMRQVASASAVAAVSYVADATGPVLQSFALNMTSGVLRLTFDEVVARATFDATQARLVNAATGATVAVALDAVAVDAPAANSTTLGFTLTQAAANEVRARTGLGTTVDNTYLQLLAGAIRDAAGNANLPVTANATQVVQDALPARLLALSLNMDSGVLSLSYSEPVQALTLVPAAITLARAANSTSTYTLAHSTVVTSGYTQVVDVALGAEDITALKLAGICLFQDACAVSANGTLVQDATGAFVPAVADAEINDVFVADQTAPALADRGFLYFDLNNGTIALSFTEVVNVTSARPTRITLQSFFESPEASYTLTGGRVLGGYHSGPGSTVVLIALSTSDLNAVKAPAT</sequence>
<dbReference type="AlphaFoldDB" id="F2UBC1"/>
<evidence type="ECO:0008006" key="7">
    <source>
        <dbReference type="Google" id="ProtNLM"/>
    </source>
</evidence>
<keyword evidence="3 4" id="KW-0732">Signal</keyword>
<dbReference type="PANTHER" id="PTHR24019">
    <property type="entry name" value="ADIPOLIN"/>
    <property type="match status" value="1"/>
</dbReference>
<comment type="subcellular location">
    <subcellularLocation>
        <location evidence="1">Secreted</location>
    </subcellularLocation>
</comment>
<evidence type="ECO:0000256" key="2">
    <source>
        <dbReference type="ARBA" id="ARBA00022525"/>
    </source>
</evidence>
<evidence type="ECO:0000313" key="6">
    <source>
        <dbReference type="Proteomes" id="UP000007799"/>
    </source>
</evidence>
<dbReference type="InterPro" id="IPR052136">
    <property type="entry name" value="Adipolin/Erythroferrone-rel"/>
</dbReference>
<proteinExistence type="predicted"/>
<feature type="chain" id="PRO_5003290490" description="SbsA Ig-like domain-containing protein" evidence="4">
    <location>
        <begin position="36"/>
        <end position="982"/>
    </location>
</feature>
<dbReference type="KEGG" id="sre:PTSG_12325"/>
<dbReference type="RefSeq" id="XP_004993350.1">
    <property type="nucleotide sequence ID" value="XM_004993293.1"/>
</dbReference>
<dbReference type="GO" id="GO:0005179">
    <property type="term" value="F:hormone activity"/>
    <property type="evidence" value="ECO:0007669"/>
    <property type="project" value="TreeGrafter"/>
</dbReference>
<keyword evidence="2" id="KW-0964">Secreted</keyword>
<dbReference type="GO" id="GO:0005615">
    <property type="term" value="C:extracellular space"/>
    <property type="evidence" value="ECO:0007669"/>
    <property type="project" value="TreeGrafter"/>
</dbReference>
<evidence type="ECO:0000256" key="1">
    <source>
        <dbReference type="ARBA" id="ARBA00004613"/>
    </source>
</evidence>
<keyword evidence="6" id="KW-1185">Reference proteome</keyword>
<evidence type="ECO:0000313" key="5">
    <source>
        <dbReference type="EMBL" id="EGD73787.1"/>
    </source>
</evidence>
<reference evidence="5" key="1">
    <citation type="submission" date="2009-08" db="EMBL/GenBank/DDBJ databases">
        <title>Annotation of Salpingoeca rosetta.</title>
        <authorList>
            <consortium name="The Broad Institute Genome Sequencing Platform"/>
            <person name="Russ C."/>
            <person name="Cuomo C."/>
            <person name="Burger G."/>
            <person name="Gray M.W."/>
            <person name="Holland P.W.H."/>
            <person name="King N."/>
            <person name="Lang F.B.F."/>
            <person name="Roger A.J."/>
            <person name="Ruiz-Trillo I."/>
            <person name="Young S.K."/>
            <person name="Zeng Q."/>
            <person name="Gargeya S."/>
            <person name="Alvarado L."/>
            <person name="Berlin A."/>
            <person name="Chapman S.B."/>
            <person name="Chen Z."/>
            <person name="Freedman E."/>
            <person name="Gellesch M."/>
            <person name="Goldberg J."/>
            <person name="Griggs A."/>
            <person name="Gujja S."/>
            <person name="Heilman E."/>
            <person name="Heiman D."/>
            <person name="Howarth C."/>
            <person name="Mehta T."/>
            <person name="Neiman D."/>
            <person name="Pearson M."/>
            <person name="Roberts A."/>
            <person name="Saif S."/>
            <person name="Shea T."/>
            <person name="Shenoy N."/>
            <person name="Sisk P."/>
            <person name="Stolte C."/>
            <person name="Sykes S."/>
            <person name="White J."/>
            <person name="Yandava C."/>
            <person name="Haas B."/>
            <person name="Nusbaum C."/>
            <person name="Birren B."/>
        </authorList>
    </citation>
    <scope>NUCLEOTIDE SEQUENCE [LARGE SCALE GENOMIC DNA]</scope>
    <source>
        <strain evidence="5">ATCC 50818</strain>
    </source>
</reference>
<gene>
    <name evidence="5" type="ORF">PTSG_12325</name>
</gene>
<evidence type="ECO:0000256" key="4">
    <source>
        <dbReference type="SAM" id="SignalP"/>
    </source>
</evidence>
<dbReference type="eggNOG" id="ENOG502S38J">
    <property type="taxonomic scope" value="Eukaryota"/>
</dbReference>
<dbReference type="PANTHER" id="PTHR24019:SF5">
    <property type="entry name" value="ADIPOLIN"/>
    <property type="match status" value="1"/>
</dbReference>
<dbReference type="EMBL" id="GL832967">
    <property type="protein sequence ID" value="EGD73787.1"/>
    <property type="molecule type" value="Genomic_DNA"/>
</dbReference>